<dbReference type="NCBIfam" id="TIGR00643">
    <property type="entry name" value="recG"/>
    <property type="match status" value="1"/>
</dbReference>
<evidence type="ECO:0000256" key="3">
    <source>
        <dbReference type="ARBA" id="ARBA00022741"/>
    </source>
</evidence>
<dbReference type="InterPro" id="IPR004609">
    <property type="entry name" value="ATP-dep_DNA_helicase_RecG"/>
</dbReference>
<dbReference type="NCBIfam" id="NF008165">
    <property type="entry name" value="PRK10917.1-3"/>
    <property type="match status" value="1"/>
</dbReference>
<dbReference type="InterPro" id="IPR047112">
    <property type="entry name" value="RecG/Mfd"/>
</dbReference>
<dbReference type="RefSeq" id="WP_106287069.1">
    <property type="nucleotide sequence ID" value="NZ_CAWNTC010000151.1"/>
</dbReference>
<dbReference type="NCBIfam" id="NF008168">
    <property type="entry name" value="PRK10917.2-2"/>
    <property type="match status" value="1"/>
</dbReference>
<reference evidence="18 19" key="1">
    <citation type="submission" date="2018-02" db="EMBL/GenBank/DDBJ databases">
        <authorList>
            <person name="Cohen D.B."/>
            <person name="Kent A.D."/>
        </authorList>
    </citation>
    <scope>NUCLEOTIDE SEQUENCE [LARGE SCALE GENOMIC DNA]</scope>
    <source>
        <strain evidence="18 19">CCAP 1448/3</strain>
    </source>
</reference>
<keyword evidence="10 15" id="KW-0234">DNA repair</keyword>
<evidence type="ECO:0000256" key="14">
    <source>
        <dbReference type="ARBA" id="ARBA00048988"/>
    </source>
</evidence>
<dbReference type="SMART" id="SM00487">
    <property type="entry name" value="DEXDc"/>
    <property type="match status" value="1"/>
</dbReference>
<evidence type="ECO:0000256" key="15">
    <source>
        <dbReference type="RuleBase" id="RU363016"/>
    </source>
</evidence>
<dbReference type="InterPro" id="IPR045562">
    <property type="entry name" value="RecG_dom3_C"/>
</dbReference>
<dbReference type="Gene3D" id="3.40.50.300">
    <property type="entry name" value="P-loop containing nucleotide triphosphate hydrolases"/>
    <property type="match status" value="2"/>
</dbReference>
<comment type="similarity">
    <text evidence="1 15">Belongs to the helicase family. RecG subfamily.</text>
</comment>
<evidence type="ECO:0000256" key="5">
    <source>
        <dbReference type="ARBA" id="ARBA00022801"/>
    </source>
</evidence>
<dbReference type="CDD" id="cd17992">
    <property type="entry name" value="DEXHc_RecG"/>
    <property type="match status" value="1"/>
</dbReference>
<dbReference type="InterPro" id="IPR027417">
    <property type="entry name" value="P-loop_NTPase"/>
</dbReference>
<keyword evidence="8" id="KW-0238">DNA-binding</keyword>
<dbReference type="Pfam" id="PF00271">
    <property type="entry name" value="Helicase_C"/>
    <property type="match status" value="1"/>
</dbReference>
<evidence type="ECO:0000313" key="19">
    <source>
        <dbReference type="Proteomes" id="UP000238762"/>
    </source>
</evidence>
<dbReference type="SUPFAM" id="SSF52540">
    <property type="entry name" value="P-loop containing nucleoside triphosphate hydrolases"/>
    <property type="match status" value="2"/>
</dbReference>
<name>A0A2T1C9B9_9CYAN</name>
<evidence type="ECO:0000256" key="8">
    <source>
        <dbReference type="ARBA" id="ARBA00023125"/>
    </source>
</evidence>
<dbReference type="InterPro" id="IPR001650">
    <property type="entry name" value="Helicase_C-like"/>
</dbReference>
<evidence type="ECO:0000256" key="9">
    <source>
        <dbReference type="ARBA" id="ARBA00023172"/>
    </source>
</evidence>
<evidence type="ECO:0000259" key="17">
    <source>
        <dbReference type="PROSITE" id="PS51194"/>
    </source>
</evidence>
<gene>
    <name evidence="18" type="ORF">C7B64_02420</name>
</gene>
<evidence type="ECO:0000256" key="7">
    <source>
        <dbReference type="ARBA" id="ARBA00022840"/>
    </source>
</evidence>
<keyword evidence="7 15" id="KW-0067">ATP-binding</keyword>
<evidence type="ECO:0000256" key="6">
    <source>
        <dbReference type="ARBA" id="ARBA00022806"/>
    </source>
</evidence>
<evidence type="ECO:0000256" key="12">
    <source>
        <dbReference type="ARBA" id="ARBA00034617"/>
    </source>
</evidence>
<evidence type="ECO:0000313" key="18">
    <source>
        <dbReference type="EMBL" id="PSB04834.1"/>
    </source>
</evidence>
<dbReference type="GO" id="GO:0006310">
    <property type="term" value="P:DNA recombination"/>
    <property type="evidence" value="ECO:0007669"/>
    <property type="project" value="UniProtKB-UniRule"/>
</dbReference>
<dbReference type="CDD" id="cd04488">
    <property type="entry name" value="RecG_wedge_OBF"/>
    <property type="match status" value="1"/>
</dbReference>
<dbReference type="GO" id="GO:0043138">
    <property type="term" value="F:3'-5' DNA helicase activity"/>
    <property type="evidence" value="ECO:0007669"/>
    <property type="project" value="UniProtKB-EC"/>
</dbReference>
<comment type="catalytic activity">
    <reaction evidence="14 15">
        <text>ATP + H2O = ADP + phosphate + H(+)</text>
        <dbReference type="Rhea" id="RHEA:13065"/>
        <dbReference type="ChEBI" id="CHEBI:15377"/>
        <dbReference type="ChEBI" id="CHEBI:15378"/>
        <dbReference type="ChEBI" id="CHEBI:30616"/>
        <dbReference type="ChEBI" id="CHEBI:43474"/>
        <dbReference type="ChEBI" id="CHEBI:456216"/>
        <dbReference type="EC" id="5.6.2.4"/>
    </reaction>
</comment>
<dbReference type="Proteomes" id="UP000238762">
    <property type="component" value="Unassembled WGS sequence"/>
</dbReference>
<evidence type="ECO:0000259" key="16">
    <source>
        <dbReference type="PROSITE" id="PS51192"/>
    </source>
</evidence>
<dbReference type="InterPro" id="IPR012340">
    <property type="entry name" value="NA-bd_OB-fold"/>
</dbReference>
<dbReference type="GO" id="GO:0003677">
    <property type="term" value="F:DNA binding"/>
    <property type="evidence" value="ECO:0007669"/>
    <property type="project" value="UniProtKB-KW"/>
</dbReference>
<evidence type="ECO:0000256" key="11">
    <source>
        <dbReference type="ARBA" id="ARBA00023235"/>
    </source>
</evidence>
<dbReference type="PANTHER" id="PTHR47964:SF1">
    <property type="entry name" value="ATP-DEPENDENT DNA HELICASE HOMOLOG RECG, CHLOROPLASTIC"/>
    <property type="match status" value="1"/>
</dbReference>
<comment type="caution">
    <text evidence="18">The sequence shown here is derived from an EMBL/GenBank/DDBJ whole genome shotgun (WGS) entry which is preliminary data.</text>
</comment>
<dbReference type="NCBIfam" id="NF008170">
    <property type="entry name" value="PRK10917.2-4"/>
    <property type="match status" value="1"/>
</dbReference>
<dbReference type="GO" id="GO:0016887">
    <property type="term" value="F:ATP hydrolysis activity"/>
    <property type="evidence" value="ECO:0007669"/>
    <property type="project" value="RHEA"/>
</dbReference>
<dbReference type="InterPro" id="IPR033454">
    <property type="entry name" value="RecG_wedge"/>
</dbReference>
<dbReference type="CDD" id="cd18811">
    <property type="entry name" value="SF2_C_RecG"/>
    <property type="match status" value="1"/>
</dbReference>
<dbReference type="PANTHER" id="PTHR47964">
    <property type="entry name" value="ATP-DEPENDENT DNA HELICASE HOMOLOG RECG, CHLOROPLASTIC"/>
    <property type="match status" value="1"/>
</dbReference>
<keyword evidence="9 15" id="KW-0233">DNA recombination</keyword>
<evidence type="ECO:0000256" key="10">
    <source>
        <dbReference type="ARBA" id="ARBA00023204"/>
    </source>
</evidence>
<evidence type="ECO:0000256" key="13">
    <source>
        <dbReference type="ARBA" id="ARBA00034808"/>
    </source>
</evidence>
<dbReference type="OrthoDB" id="9804325at2"/>
<organism evidence="18 19">
    <name type="scientific">Merismopedia glauca CCAP 1448/3</name>
    <dbReference type="NCBI Taxonomy" id="1296344"/>
    <lineage>
        <taxon>Bacteria</taxon>
        <taxon>Bacillati</taxon>
        <taxon>Cyanobacteriota</taxon>
        <taxon>Cyanophyceae</taxon>
        <taxon>Synechococcales</taxon>
        <taxon>Merismopediaceae</taxon>
        <taxon>Merismopedia</taxon>
    </lineage>
</organism>
<feature type="domain" description="Helicase C-terminal" evidence="17">
    <location>
        <begin position="590"/>
        <end position="750"/>
    </location>
</feature>
<comment type="catalytic activity">
    <reaction evidence="12 15">
        <text>Couples ATP hydrolysis with the unwinding of duplex DNA by translocating in the 3'-5' direction.</text>
        <dbReference type="EC" id="5.6.2.4"/>
    </reaction>
</comment>
<protein>
    <recommendedName>
        <fullName evidence="2 15">ATP-dependent DNA helicase RecG</fullName>
        <ecNumber evidence="13 15">5.6.2.4</ecNumber>
    </recommendedName>
</protein>
<dbReference type="GO" id="GO:0005524">
    <property type="term" value="F:ATP binding"/>
    <property type="evidence" value="ECO:0007669"/>
    <property type="project" value="UniProtKB-KW"/>
</dbReference>
<dbReference type="PROSITE" id="PS51194">
    <property type="entry name" value="HELICASE_CTER"/>
    <property type="match status" value="1"/>
</dbReference>
<accession>A0A2T1C9B9</accession>
<proteinExistence type="inferred from homology"/>
<keyword evidence="6 15" id="KW-0347">Helicase</keyword>
<dbReference type="SUPFAM" id="SSF50249">
    <property type="entry name" value="Nucleic acid-binding proteins"/>
    <property type="match status" value="1"/>
</dbReference>
<evidence type="ECO:0000256" key="4">
    <source>
        <dbReference type="ARBA" id="ARBA00022763"/>
    </source>
</evidence>
<keyword evidence="5 15" id="KW-0378">Hydrolase</keyword>
<keyword evidence="4 15" id="KW-0227">DNA damage</keyword>
<reference evidence="18 19" key="2">
    <citation type="submission" date="2018-03" db="EMBL/GenBank/DDBJ databases">
        <title>The ancient ancestry and fast evolution of plastids.</title>
        <authorList>
            <person name="Moore K.R."/>
            <person name="Magnabosco C."/>
            <person name="Momper L."/>
            <person name="Gold D.A."/>
            <person name="Bosak T."/>
            <person name="Fournier G.P."/>
        </authorList>
    </citation>
    <scope>NUCLEOTIDE SEQUENCE [LARGE SCALE GENOMIC DNA]</scope>
    <source>
        <strain evidence="18 19">CCAP 1448/3</strain>
    </source>
</reference>
<dbReference type="InterPro" id="IPR014001">
    <property type="entry name" value="Helicase_ATP-bd"/>
</dbReference>
<keyword evidence="19" id="KW-1185">Reference proteome</keyword>
<dbReference type="EMBL" id="PVWJ01000007">
    <property type="protein sequence ID" value="PSB04834.1"/>
    <property type="molecule type" value="Genomic_DNA"/>
</dbReference>
<dbReference type="SMART" id="SM00490">
    <property type="entry name" value="HELICc"/>
    <property type="match status" value="1"/>
</dbReference>
<dbReference type="GO" id="GO:0006281">
    <property type="term" value="P:DNA repair"/>
    <property type="evidence" value="ECO:0007669"/>
    <property type="project" value="UniProtKB-UniRule"/>
</dbReference>
<dbReference type="Pfam" id="PF19833">
    <property type="entry name" value="RecG_dom3_C"/>
    <property type="match status" value="1"/>
</dbReference>
<dbReference type="PROSITE" id="PS51192">
    <property type="entry name" value="HELICASE_ATP_BIND_1"/>
    <property type="match status" value="1"/>
</dbReference>
<keyword evidence="11" id="KW-0413">Isomerase</keyword>
<dbReference type="Gene3D" id="2.40.50.140">
    <property type="entry name" value="Nucleic acid-binding proteins"/>
    <property type="match status" value="1"/>
</dbReference>
<dbReference type="EC" id="5.6.2.4" evidence="13 15"/>
<dbReference type="AlphaFoldDB" id="A0A2T1C9B9"/>
<keyword evidence="3 15" id="KW-0547">Nucleotide-binding</keyword>
<sequence length="821" mass="91814">MSDRQIDWIKLQKALAIEVETGFRDIVGKQYRFSEFLCLNLGDPSTSLSLEHKRQCQELASRFAQYPGLELSDRQHLIAKTRHFILQVRQTSPNPEGLRVAETAVTGKIPVTKPLVAFDSEITPDRPLLYLPKVGARKADVLAKLGLQTVRDLLFYYPRDHIDYARQINISQLQAGETVTILGTVRRCTCFTSPKNKKLTILEIIIEDRSGKIRLSRFLAGDRYSHRGRQETIKRQYPPGAVVAASGLVENNKYGLTLKDPQIEVLGDRQDAIDSVTIGRIVPIYPLTEGIAAETIRQAVIEALPAAKRLRDPFPRAFREGYGLIPLKDAIANIHFPENHEIKQAARRRLVFDEFFYLQLGFLQRRNQLRQSQTAASLAPTGKLIEEFYNILPFQLTKAQQRVINDVLKDLQKPNPMNRLIQGDVGSGKTVVAVIAILIAIQSGYQAALMAPTEVLAEQHYRKLISWFNLLHLPVELLTGSTKTAKRREIHSQLQTGELPLLVGTHALIQETVNFAKLGFVVIDEQHRFGVKQRATLLAKGEAPHVLTMTATPIPRTLALTMHGDLDVSQIDELPPGRQAIQTSILSGKERSQAYDLMRREIAQGRQVYIVFPLVEESEKLDVRAAVAEHEQLAESIFPEFQVGLLHGRMTSAEKDEAITAFRDNITQILVATTVVEVGVDVPNATVMMIENAERFGLSQLHQLRGRVGRGHAKSFCLLMTGSKSQNAMERLKVLEQSQDGFFISEMDLRFRGPGEVLGTRQTGLADFALASLVEDGEVLEIARDAAEKVLMQDESLASFPLMQAELNARYEKLMGGAILT</sequence>
<dbReference type="Pfam" id="PF17191">
    <property type="entry name" value="RecG_wedge"/>
    <property type="match status" value="1"/>
</dbReference>
<evidence type="ECO:0000256" key="2">
    <source>
        <dbReference type="ARBA" id="ARBA00017846"/>
    </source>
</evidence>
<dbReference type="InterPro" id="IPR011545">
    <property type="entry name" value="DEAD/DEAH_box_helicase_dom"/>
</dbReference>
<comment type="function">
    <text evidence="15">Plays a critical role in recombination and DNA repair. Helps process Holliday junction intermediates to mature products by catalyzing branch migration. Has replication fork regression activity, unwinds stalled or blocked replication forks to make a HJ that can be resolved. Has a DNA unwinding activity characteristic of a DNA helicase with 3'-5' polarity.</text>
</comment>
<dbReference type="Pfam" id="PF00270">
    <property type="entry name" value="DEAD"/>
    <property type="match status" value="1"/>
</dbReference>
<evidence type="ECO:0000256" key="1">
    <source>
        <dbReference type="ARBA" id="ARBA00007504"/>
    </source>
</evidence>
<feature type="domain" description="Helicase ATP-binding" evidence="16">
    <location>
        <begin position="410"/>
        <end position="571"/>
    </location>
</feature>